<gene>
    <name evidence="2" type="ORF">NDU88_001745</name>
</gene>
<evidence type="ECO:0000256" key="1">
    <source>
        <dbReference type="SAM" id="MobiDB-lite"/>
    </source>
</evidence>
<name>A0AAV7LIB2_PLEWA</name>
<reference evidence="2" key="1">
    <citation type="journal article" date="2022" name="bioRxiv">
        <title>Sequencing and chromosome-scale assembly of the giantPleurodeles waltlgenome.</title>
        <authorList>
            <person name="Brown T."/>
            <person name="Elewa A."/>
            <person name="Iarovenko S."/>
            <person name="Subramanian E."/>
            <person name="Araus A.J."/>
            <person name="Petzold A."/>
            <person name="Susuki M."/>
            <person name="Suzuki K.-i.T."/>
            <person name="Hayashi T."/>
            <person name="Toyoda A."/>
            <person name="Oliveira C."/>
            <person name="Osipova E."/>
            <person name="Leigh N.D."/>
            <person name="Simon A."/>
            <person name="Yun M.H."/>
        </authorList>
    </citation>
    <scope>NUCLEOTIDE SEQUENCE</scope>
    <source>
        <strain evidence="2">20211129_DDA</strain>
        <tissue evidence="2">Liver</tissue>
    </source>
</reference>
<accession>A0AAV7LIB2</accession>
<feature type="compositionally biased region" description="Basic and acidic residues" evidence="1">
    <location>
        <begin position="34"/>
        <end position="46"/>
    </location>
</feature>
<dbReference type="Proteomes" id="UP001066276">
    <property type="component" value="Chromosome 11"/>
</dbReference>
<protein>
    <submittedName>
        <fullName evidence="2">Uncharacterized protein</fullName>
    </submittedName>
</protein>
<feature type="region of interest" description="Disordered" evidence="1">
    <location>
        <begin position="1"/>
        <end position="121"/>
    </location>
</feature>
<dbReference type="AlphaFoldDB" id="A0AAV7LIB2"/>
<dbReference type="EMBL" id="JANPWB010000015">
    <property type="protein sequence ID" value="KAJ1088588.1"/>
    <property type="molecule type" value="Genomic_DNA"/>
</dbReference>
<keyword evidence="3" id="KW-1185">Reference proteome</keyword>
<evidence type="ECO:0000313" key="2">
    <source>
        <dbReference type="EMBL" id="KAJ1088588.1"/>
    </source>
</evidence>
<sequence>MPPKPAKPVHEKSDAQLPAGTVRVTGDCGSLSTRKPEAQQWKKEEAASGTGQLRDVKERESLPGHAPRQHTTADFFKASSMTEVNDSSERRAVSMLDGENNVGHESGRIRRMGQSSKGAEKEDELLRHNVATLDKNLPGGKTESLVRPPAKELAMAPGIAPMQYHIWGTRFLVYADDVAMDTPRPAEAVAQMEGEVQAFGQFLG</sequence>
<comment type="caution">
    <text evidence="2">The sequence shown here is derived from an EMBL/GenBank/DDBJ whole genome shotgun (WGS) entry which is preliminary data.</text>
</comment>
<proteinExistence type="predicted"/>
<evidence type="ECO:0000313" key="3">
    <source>
        <dbReference type="Proteomes" id="UP001066276"/>
    </source>
</evidence>
<organism evidence="2 3">
    <name type="scientific">Pleurodeles waltl</name>
    <name type="common">Iberian ribbed newt</name>
    <dbReference type="NCBI Taxonomy" id="8319"/>
    <lineage>
        <taxon>Eukaryota</taxon>
        <taxon>Metazoa</taxon>
        <taxon>Chordata</taxon>
        <taxon>Craniata</taxon>
        <taxon>Vertebrata</taxon>
        <taxon>Euteleostomi</taxon>
        <taxon>Amphibia</taxon>
        <taxon>Batrachia</taxon>
        <taxon>Caudata</taxon>
        <taxon>Salamandroidea</taxon>
        <taxon>Salamandridae</taxon>
        <taxon>Pleurodelinae</taxon>
        <taxon>Pleurodeles</taxon>
    </lineage>
</organism>